<evidence type="ECO:0000256" key="4">
    <source>
        <dbReference type="RuleBase" id="RU365036"/>
    </source>
</evidence>
<comment type="pathway">
    <text evidence="4">Amino-acid biosynthesis; L-proline biosynthesis; L-glutamate 5-semialdehyde from L-ornithine: step 1/1.</text>
</comment>
<dbReference type="RefSeq" id="XP_013895091.1">
    <property type="nucleotide sequence ID" value="XM_014039637.1"/>
</dbReference>
<keyword evidence="6" id="KW-1185">Reference proteome</keyword>
<dbReference type="InterPro" id="IPR015424">
    <property type="entry name" value="PyrdxlP-dep_Trfase"/>
</dbReference>
<gene>
    <name evidence="5" type="ORF">MNEG_11889</name>
</gene>
<accession>A0A0D2M455</accession>
<keyword evidence="4 5" id="KW-0032">Aminotransferase</keyword>
<dbReference type="Proteomes" id="UP000054498">
    <property type="component" value="Unassembled WGS sequence"/>
</dbReference>
<comment type="catalytic activity">
    <reaction evidence="4">
        <text>a 2-oxocarboxylate + L-ornithine = L-glutamate 5-semialdehyde + an L-alpha-amino acid</text>
        <dbReference type="Rhea" id="RHEA:13877"/>
        <dbReference type="ChEBI" id="CHEBI:35179"/>
        <dbReference type="ChEBI" id="CHEBI:46911"/>
        <dbReference type="ChEBI" id="CHEBI:58066"/>
        <dbReference type="ChEBI" id="CHEBI:59869"/>
        <dbReference type="EC" id="2.6.1.13"/>
    </reaction>
</comment>
<name>A0A0D2M455_9CHLO</name>
<dbReference type="Pfam" id="PF00202">
    <property type="entry name" value="Aminotran_3"/>
    <property type="match status" value="1"/>
</dbReference>
<organism evidence="5 6">
    <name type="scientific">Monoraphidium neglectum</name>
    <dbReference type="NCBI Taxonomy" id="145388"/>
    <lineage>
        <taxon>Eukaryota</taxon>
        <taxon>Viridiplantae</taxon>
        <taxon>Chlorophyta</taxon>
        <taxon>core chlorophytes</taxon>
        <taxon>Chlorophyceae</taxon>
        <taxon>CS clade</taxon>
        <taxon>Sphaeropleales</taxon>
        <taxon>Selenastraceae</taxon>
        <taxon>Monoraphidium</taxon>
    </lineage>
</organism>
<dbReference type="GO" id="GO:0030170">
    <property type="term" value="F:pyridoxal phosphate binding"/>
    <property type="evidence" value="ECO:0007669"/>
    <property type="project" value="InterPro"/>
</dbReference>
<comment type="cofactor">
    <cofactor evidence="1 4">
        <name>pyridoxal 5'-phosphate</name>
        <dbReference type="ChEBI" id="CHEBI:597326"/>
    </cofactor>
</comment>
<dbReference type="OrthoDB" id="10261433at2759"/>
<dbReference type="KEGG" id="mng:MNEG_11889"/>
<dbReference type="AlphaFoldDB" id="A0A0D2M455"/>
<dbReference type="GeneID" id="25729196"/>
<dbReference type="GO" id="GO:0005737">
    <property type="term" value="C:cytoplasm"/>
    <property type="evidence" value="ECO:0007669"/>
    <property type="project" value="TreeGrafter"/>
</dbReference>
<dbReference type="InterPro" id="IPR050103">
    <property type="entry name" value="Class-III_PLP-dep_AT"/>
</dbReference>
<dbReference type="GO" id="GO:0019544">
    <property type="term" value="P:L-arginine catabolic process to L-glutamate"/>
    <property type="evidence" value="ECO:0007669"/>
    <property type="project" value="TreeGrafter"/>
</dbReference>
<dbReference type="PANTHER" id="PTHR11986">
    <property type="entry name" value="AMINOTRANSFERASE CLASS III"/>
    <property type="match status" value="1"/>
</dbReference>
<dbReference type="STRING" id="145388.A0A0D2M455"/>
<keyword evidence="4 5" id="KW-0808">Transferase</keyword>
<dbReference type="InterPro" id="IPR015422">
    <property type="entry name" value="PyrdxlP-dep_Trfase_small"/>
</dbReference>
<evidence type="ECO:0000256" key="1">
    <source>
        <dbReference type="ARBA" id="ARBA00001933"/>
    </source>
</evidence>
<evidence type="ECO:0000313" key="5">
    <source>
        <dbReference type="EMBL" id="KIY96071.1"/>
    </source>
</evidence>
<dbReference type="InterPro" id="IPR005814">
    <property type="entry name" value="Aminotrans_3"/>
</dbReference>
<sequence length="167" mass="17519">MLCQEWDGARADITVLGKALSGGMYPVSAVLADDEVMLTIGRGQHGSTYGGNPIAAAVGKAALEVLVDEKLSDNAEALGRIFRARLSAIPSPRIKAVRGRGLLNALVIEERGGVSAWDVCIKLRDAGLLSKPTHGDTIRLAPPLVLTEGQLLEAADIIEKTVLALDA</sequence>
<proteinExistence type="inferred from homology"/>
<dbReference type="GO" id="GO:0010121">
    <property type="term" value="P:L-arginine catabolic process to proline via ornithine"/>
    <property type="evidence" value="ECO:0007669"/>
    <property type="project" value="TreeGrafter"/>
</dbReference>
<dbReference type="Gene3D" id="3.40.640.10">
    <property type="entry name" value="Type I PLP-dependent aspartate aminotransferase-like (Major domain)"/>
    <property type="match status" value="1"/>
</dbReference>
<dbReference type="Gene3D" id="3.90.1150.10">
    <property type="entry name" value="Aspartate Aminotransferase, domain 1"/>
    <property type="match status" value="1"/>
</dbReference>
<keyword evidence="3 4" id="KW-0663">Pyridoxal phosphate</keyword>
<dbReference type="SUPFAM" id="SSF53383">
    <property type="entry name" value="PLP-dependent transferases"/>
    <property type="match status" value="1"/>
</dbReference>
<dbReference type="FunFam" id="3.90.1150.10:FF:000152">
    <property type="entry name" value="Ornithine aminotransferase"/>
    <property type="match status" value="1"/>
</dbReference>
<dbReference type="EC" id="2.6.1.13" evidence="4"/>
<protein>
    <recommendedName>
        <fullName evidence="4">Ornithine aminotransferase</fullName>
        <ecNumber evidence="4">2.6.1.13</ecNumber>
    </recommendedName>
</protein>
<evidence type="ECO:0000256" key="3">
    <source>
        <dbReference type="ARBA" id="ARBA00022898"/>
    </source>
</evidence>
<dbReference type="GO" id="GO:0004587">
    <property type="term" value="F:ornithine aminotransferase activity"/>
    <property type="evidence" value="ECO:0007669"/>
    <property type="project" value="UniProtKB-EC"/>
</dbReference>
<dbReference type="GO" id="GO:0042802">
    <property type="term" value="F:identical protein binding"/>
    <property type="evidence" value="ECO:0007669"/>
    <property type="project" value="TreeGrafter"/>
</dbReference>
<dbReference type="EMBL" id="KK103174">
    <property type="protein sequence ID" value="KIY96071.1"/>
    <property type="molecule type" value="Genomic_DNA"/>
</dbReference>
<dbReference type="PANTHER" id="PTHR11986:SF18">
    <property type="entry name" value="ORNITHINE AMINOTRANSFERASE, MITOCHONDRIAL"/>
    <property type="match status" value="1"/>
</dbReference>
<dbReference type="InterPro" id="IPR015421">
    <property type="entry name" value="PyrdxlP-dep_Trfase_major"/>
</dbReference>
<evidence type="ECO:0000256" key="2">
    <source>
        <dbReference type="ARBA" id="ARBA00008954"/>
    </source>
</evidence>
<comment type="similarity">
    <text evidence="2 4">Belongs to the class-III pyridoxal-phosphate-dependent aminotransferase family.</text>
</comment>
<evidence type="ECO:0000313" key="6">
    <source>
        <dbReference type="Proteomes" id="UP000054498"/>
    </source>
</evidence>
<reference evidence="5 6" key="1">
    <citation type="journal article" date="2013" name="BMC Genomics">
        <title>Reconstruction of the lipid metabolism for the microalga Monoraphidium neglectum from its genome sequence reveals characteristics suitable for biofuel production.</title>
        <authorList>
            <person name="Bogen C."/>
            <person name="Al-Dilaimi A."/>
            <person name="Albersmeier A."/>
            <person name="Wichmann J."/>
            <person name="Grundmann M."/>
            <person name="Rupp O."/>
            <person name="Lauersen K.J."/>
            <person name="Blifernez-Klassen O."/>
            <person name="Kalinowski J."/>
            <person name="Goesmann A."/>
            <person name="Mussgnug J.H."/>
            <person name="Kruse O."/>
        </authorList>
    </citation>
    <scope>NUCLEOTIDE SEQUENCE [LARGE SCALE GENOMIC DNA]</scope>
    <source>
        <strain evidence="5 6">SAG 48.87</strain>
    </source>
</reference>